<dbReference type="PANTHER" id="PTHR21137">
    <property type="entry name" value="ODORANT RECEPTOR"/>
    <property type="match status" value="1"/>
</dbReference>
<evidence type="ECO:0000313" key="12">
    <source>
        <dbReference type="Proteomes" id="UP000053240"/>
    </source>
</evidence>
<sequence>MDEDYQKIYERHIKLGKLGQNCWVIIPVVLSSQFPMFAGACMIYENLKSDMGKRYMVHEMELKYIEDKQYETPYFEMLFACILLQCVILVPNFTGFDGSFCIATAHLQLKLKLMTNKLHRAFKDSKNNLQLEEKVKEVIRDHQEAFRFYNNLENMYGGWLLVVFLITSVVISLNLYQNSISEVIDPKYTLFVVSGVVHMYTPCYFASNLSKSGEDLCSDIYSVPWEECANPVVTKLLIFMIAKSQQPLHLTGKGMIMFYMPNVIEICCDNLELLTNFHPPKHLHIQTPRSPGSTNRHVADVARGSRGAAHTRRSENDNVLVTKYLYSTELGTSRQRRMYAAVNAKRDDIT</sequence>
<dbReference type="GO" id="GO:0004984">
    <property type="term" value="F:olfactory receptor activity"/>
    <property type="evidence" value="ECO:0007669"/>
    <property type="project" value="InterPro"/>
</dbReference>
<evidence type="ECO:0000256" key="4">
    <source>
        <dbReference type="ARBA" id="ARBA00022692"/>
    </source>
</evidence>
<dbReference type="PANTHER" id="PTHR21137:SF35">
    <property type="entry name" value="ODORANT RECEPTOR 19A-RELATED"/>
    <property type="match status" value="1"/>
</dbReference>
<feature type="transmembrane region" description="Helical" evidence="10">
    <location>
        <begin position="156"/>
        <end position="176"/>
    </location>
</feature>
<feature type="transmembrane region" description="Helical" evidence="10">
    <location>
        <begin position="24"/>
        <end position="44"/>
    </location>
</feature>
<accession>A0A194QKY7</accession>
<keyword evidence="7 10" id="KW-0472">Membrane</keyword>
<comment type="caution">
    <text evidence="10">Lacks conserved residue(s) required for the propagation of feature annotation.</text>
</comment>
<dbReference type="Pfam" id="PF02949">
    <property type="entry name" value="7tm_6"/>
    <property type="match status" value="1"/>
</dbReference>
<dbReference type="GO" id="GO:0005886">
    <property type="term" value="C:plasma membrane"/>
    <property type="evidence" value="ECO:0007669"/>
    <property type="project" value="UniProtKB-SubCell"/>
</dbReference>
<name>A0A194QKY7_PAPMA</name>
<evidence type="ECO:0000256" key="7">
    <source>
        <dbReference type="ARBA" id="ARBA00023136"/>
    </source>
</evidence>
<dbReference type="AlphaFoldDB" id="A0A194QKY7"/>
<organism evidence="11 12">
    <name type="scientific">Papilio machaon</name>
    <name type="common">Old World swallowtail butterfly</name>
    <dbReference type="NCBI Taxonomy" id="76193"/>
    <lineage>
        <taxon>Eukaryota</taxon>
        <taxon>Metazoa</taxon>
        <taxon>Ecdysozoa</taxon>
        <taxon>Arthropoda</taxon>
        <taxon>Hexapoda</taxon>
        <taxon>Insecta</taxon>
        <taxon>Pterygota</taxon>
        <taxon>Neoptera</taxon>
        <taxon>Endopterygota</taxon>
        <taxon>Lepidoptera</taxon>
        <taxon>Glossata</taxon>
        <taxon>Ditrysia</taxon>
        <taxon>Papilionoidea</taxon>
        <taxon>Papilionidae</taxon>
        <taxon>Papilioninae</taxon>
        <taxon>Papilio</taxon>
    </lineage>
</organism>
<evidence type="ECO:0000256" key="9">
    <source>
        <dbReference type="ARBA" id="ARBA00023224"/>
    </source>
</evidence>
<reference evidence="11 12" key="1">
    <citation type="journal article" date="2015" name="Nat. Commun.">
        <title>Outbred genome sequencing and CRISPR/Cas9 gene editing in butterflies.</title>
        <authorList>
            <person name="Li X."/>
            <person name="Fan D."/>
            <person name="Zhang W."/>
            <person name="Liu G."/>
            <person name="Zhang L."/>
            <person name="Zhao L."/>
            <person name="Fang X."/>
            <person name="Chen L."/>
            <person name="Dong Y."/>
            <person name="Chen Y."/>
            <person name="Ding Y."/>
            <person name="Zhao R."/>
            <person name="Feng M."/>
            <person name="Zhu Y."/>
            <person name="Feng Y."/>
            <person name="Jiang X."/>
            <person name="Zhu D."/>
            <person name="Xiang H."/>
            <person name="Feng X."/>
            <person name="Li S."/>
            <person name="Wang J."/>
            <person name="Zhang G."/>
            <person name="Kronforst M.R."/>
            <person name="Wang W."/>
        </authorList>
    </citation>
    <scope>NUCLEOTIDE SEQUENCE [LARGE SCALE GENOMIC DNA]</scope>
    <source>
        <strain evidence="11">Ya'a_city_454_Pm</strain>
        <tissue evidence="11">Whole body</tissue>
    </source>
</reference>
<gene>
    <name evidence="11" type="ORF">RR48_14680</name>
</gene>
<dbReference type="EMBL" id="KQ461198">
    <property type="protein sequence ID" value="KPJ06238.1"/>
    <property type="molecule type" value="Genomic_DNA"/>
</dbReference>
<evidence type="ECO:0000256" key="1">
    <source>
        <dbReference type="ARBA" id="ARBA00004651"/>
    </source>
</evidence>
<evidence type="ECO:0000256" key="10">
    <source>
        <dbReference type="RuleBase" id="RU351113"/>
    </source>
</evidence>
<keyword evidence="9 10" id="KW-0807">Transducer</keyword>
<feature type="transmembrane region" description="Helical" evidence="10">
    <location>
        <begin position="73"/>
        <end position="90"/>
    </location>
</feature>
<keyword evidence="3 10" id="KW-0716">Sensory transduction</keyword>
<evidence type="ECO:0000256" key="2">
    <source>
        <dbReference type="ARBA" id="ARBA00022475"/>
    </source>
</evidence>
<dbReference type="GO" id="GO:0005549">
    <property type="term" value="F:odorant binding"/>
    <property type="evidence" value="ECO:0007669"/>
    <property type="project" value="InterPro"/>
</dbReference>
<evidence type="ECO:0000256" key="3">
    <source>
        <dbReference type="ARBA" id="ARBA00022606"/>
    </source>
</evidence>
<comment type="similarity">
    <text evidence="10">Belongs to the insect chemoreceptor superfamily. Heteromeric odorant receptor channel (TC 1.A.69) family.</text>
</comment>
<dbReference type="Proteomes" id="UP000053240">
    <property type="component" value="Unassembled WGS sequence"/>
</dbReference>
<dbReference type="GO" id="GO:0007165">
    <property type="term" value="P:signal transduction"/>
    <property type="evidence" value="ECO:0007669"/>
    <property type="project" value="UniProtKB-KW"/>
</dbReference>
<evidence type="ECO:0000256" key="6">
    <source>
        <dbReference type="ARBA" id="ARBA00022989"/>
    </source>
</evidence>
<comment type="subcellular location">
    <subcellularLocation>
        <location evidence="1 10">Cell membrane</location>
        <topology evidence="1 10">Multi-pass membrane protein</topology>
    </subcellularLocation>
</comment>
<protein>
    <recommendedName>
        <fullName evidence="10">Odorant receptor</fullName>
    </recommendedName>
</protein>
<keyword evidence="8 10" id="KW-0675">Receptor</keyword>
<dbReference type="InterPro" id="IPR004117">
    <property type="entry name" value="7tm6_olfct_rcpt"/>
</dbReference>
<dbReference type="InParanoid" id="A0A194QKY7"/>
<proteinExistence type="inferred from homology"/>
<evidence type="ECO:0000256" key="5">
    <source>
        <dbReference type="ARBA" id="ARBA00022725"/>
    </source>
</evidence>
<keyword evidence="5 10" id="KW-0552">Olfaction</keyword>
<evidence type="ECO:0000313" key="11">
    <source>
        <dbReference type="EMBL" id="KPJ06238.1"/>
    </source>
</evidence>
<keyword evidence="6 10" id="KW-1133">Transmembrane helix</keyword>
<keyword evidence="12" id="KW-1185">Reference proteome</keyword>
<keyword evidence="2" id="KW-1003">Cell membrane</keyword>
<keyword evidence="4 10" id="KW-0812">Transmembrane</keyword>
<evidence type="ECO:0000256" key="8">
    <source>
        <dbReference type="ARBA" id="ARBA00023170"/>
    </source>
</evidence>